<protein>
    <submittedName>
        <fullName evidence="1">Uncharacterized protein</fullName>
    </submittedName>
</protein>
<keyword evidence="1" id="KW-0614">Plasmid</keyword>
<gene>
    <name evidence="1" type="ORF">GWI30_22570</name>
</gene>
<dbReference type="RefSeq" id="WP_161507956.1">
    <property type="nucleotide sequence ID" value="NZ_CAWPID010000002.1"/>
</dbReference>
<reference evidence="1 2" key="1">
    <citation type="submission" date="2020-01" db="EMBL/GenBank/DDBJ databases">
        <title>Complete genome of Aeromonas media MC64.</title>
        <authorList>
            <person name="Cao G."/>
            <person name="Fu J."/>
            <person name="Zhong C."/>
        </authorList>
    </citation>
    <scope>NUCLEOTIDE SEQUENCE [LARGE SCALE GENOMIC DNA]</scope>
    <source>
        <strain evidence="1 2">MC64</strain>
        <plasmid evidence="2">pmc64a</plasmid>
    </source>
</reference>
<dbReference type="EMBL" id="CP047963">
    <property type="protein sequence ID" value="QHQ53629.1"/>
    <property type="molecule type" value="Genomic_DNA"/>
</dbReference>
<dbReference type="Pfam" id="PF19456">
    <property type="entry name" value="MobI"/>
    <property type="match status" value="1"/>
</dbReference>
<dbReference type="InterPro" id="IPR045809">
    <property type="entry name" value="MobI"/>
</dbReference>
<organism evidence="1 2">
    <name type="scientific">Aeromonas media</name>
    <dbReference type="NCBI Taxonomy" id="651"/>
    <lineage>
        <taxon>Bacteria</taxon>
        <taxon>Pseudomonadati</taxon>
        <taxon>Pseudomonadota</taxon>
        <taxon>Gammaproteobacteria</taxon>
        <taxon>Aeromonadales</taxon>
        <taxon>Aeromonadaceae</taxon>
        <taxon>Aeromonas</taxon>
    </lineage>
</organism>
<dbReference type="Proteomes" id="UP000463871">
    <property type="component" value="Plasmid pMC64A"/>
</dbReference>
<geneLocation type="plasmid" evidence="2">
    <name>pmc64a</name>
</geneLocation>
<evidence type="ECO:0000313" key="1">
    <source>
        <dbReference type="EMBL" id="QHQ53629.1"/>
    </source>
</evidence>
<name>A0AAE6VQN9_AERME</name>
<accession>A0AAE6VQN9</accession>
<evidence type="ECO:0000313" key="2">
    <source>
        <dbReference type="Proteomes" id="UP000463871"/>
    </source>
</evidence>
<dbReference type="AlphaFoldDB" id="A0AAE6VQN9"/>
<proteinExistence type="predicted"/>
<sequence length="207" mass="24451">MVQDMPVGPVCNEIAEPLREALAKASATVAEFAQVIIDRYWQEFRRKNQDQRHLPEDRRQLGRYAPNMRRHKANNKIYFVWRNYQPTRKGTRKGRILGVDIKPAKGLHYTEKQFMAYARPWEFSLIVRTERQLAALRELQEGIHKHIVHLAKCERVFEWKQQLEIDKSAIPTTPKLTEINKGEVRKTIAEYEAELSRELEIKTLDNM</sequence>